<evidence type="ECO:0000259" key="1">
    <source>
        <dbReference type="PROSITE" id="PS51819"/>
    </source>
</evidence>
<proteinExistence type="predicted"/>
<dbReference type="RefSeq" id="WP_205184494.1">
    <property type="nucleotide sequence ID" value="NZ_JAFBFC010000001.1"/>
</dbReference>
<accession>A0ABS2QRT2</accession>
<dbReference type="CDD" id="cd06587">
    <property type="entry name" value="VOC"/>
    <property type="match status" value="1"/>
</dbReference>
<evidence type="ECO:0000313" key="2">
    <source>
        <dbReference type="EMBL" id="MBM7702149.1"/>
    </source>
</evidence>
<dbReference type="EMBL" id="JAFBFC010000001">
    <property type="protein sequence ID" value="MBM7702149.1"/>
    <property type="molecule type" value="Genomic_DNA"/>
</dbReference>
<sequence length="141" mass="16198">MFKVGSIFIPVTSLEESTKWYEEHLGVKKIAEWGEGMERGVGFCFPKSDVQLGLVEVQHSQSTEFTIQANKKNVYFNFIVENIEESYKQLQKKGIQVTELKDSGCMKSFEFFDLDGNAFSVVSEEESSPFHEVQVRKLQQK</sequence>
<organism evidence="2 3">
    <name type="scientific">Priestia iocasae</name>
    <dbReference type="NCBI Taxonomy" id="2291674"/>
    <lineage>
        <taxon>Bacteria</taxon>
        <taxon>Bacillati</taxon>
        <taxon>Bacillota</taxon>
        <taxon>Bacilli</taxon>
        <taxon>Bacillales</taxon>
        <taxon>Bacillaceae</taxon>
        <taxon>Priestia</taxon>
    </lineage>
</organism>
<dbReference type="InterPro" id="IPR037523">
    <property type="entry name" value="VOC_core"/>
</dbReference>
<dbReference type="Proteomes" id="UP000809829">
    <property type="component" value="Unassembled WGS sequence"/>
</dbReference>
<name>A0ABS2QRT2_9BACI</name>
<dbReference type="PROSITE" id="PS51819">
    <property type="entry name" value="VOC"/>
    <property type="match status" value="1"/>
</dbReference>
<dbReference type="Gene3D" id="3.10.180.10">
    <property type="entry name" value="2,3-Dihydroxybiphenyl 1,2-Dioxygenase, domain 1"/>
    <property type="match status" value="1"/>
</dbReference>
<evidence type="ECO:0000313" key="3">
    <source>
        <dbReference type="Proteomes" id="UP000809829"/>
    </source>
</evidence>
<reference evidence="2 3" key="1">
    <citation type="submission" date="2021-01" db="EMBL/GenBank/DDBJ databases">
        <title>Genomic Encyclopedia of Type Strains, Phase IV (KMG-IV): sequencing the most valuable type-strain genomes for metagenomic binning, comparative biology and taxonomic classification.</title>
        <authorList>
            <person name="Goeker M."/>
        </authorList>
    </citation>
    <scope>NUCLEOTIDE SEQUENCE [LARGE SCALE GENOMIC DNA]</scope>
    <source>
        <strain evidence="2 3">DSM 104297</strain>
    </source>
</reference>
<dbReference type="Pfam" id="PF00903">
    <property type="entry name" value="Glyoxalase"/>
    <property type="match status" value="1"/>
</dbReference>
<keyword evidence="2" id="KW-0456">Lyase</keyword>
<dbReference type="SUPFAM" id="SSF54593">
    <property type="entry name" value="Glyoxalase/Bleomycin resistance protein/Dihydroxybiphenyl dioxygenase"/>
    <property type="match status" value="1"/>
</dbReference>
<comment type="caution">
    <text evidence="2">The sequence shown here is derived from an EMBL/GenBank/DDBJ whole genome shotgun (WGS) entry which is preliminary data.</text>
</comment>
<feature type="domain" description="VOC" evidence="1">
    <location>
        <begin position="3"/>
        <end position="124"/>
    </location>
</feature>
<keyword evidence="3" id="KW-1185">Reference proteome</keyword>
<dbReference type="GO" id="GO:0016829">
    <property type="term" value="F:lyase activity"/>
    <property type="evidence" value="ECO:0007669"/>
    <property type="project" value="UniProtKB-KW"/>
</dbReference>
<gene>
    <name evidence="2" type="ORF">JOC83_000975</name>
</gene>
<dbReference type="InterPro" id="IPR029068">
    <property type="entry name" value="Glyas_Bleomycin-R_OHBP_Dase"/>
</dbReference>
<protein>
    <submittedName>
        <fullName evidence="2">Lactoylglutathione lyase</fullName>
    </submittedName>
</protein>
<dbReference type="InterPro" id="IPR004360">
    <property type="entry name" value="Glyas_Fos-R_dOase_dom"/>
</dbReference>